<comment type="caution">
    <text evidence="3">The sequence shown here is derived from an EMBL/GenBank/DDBJ whole genome shotgun (WGS) entry which is preliminary data.</text>
</comment>
<dbReference type="PANTHER" id="PTHR46797:SF1">
    <property type="entry name" value="METHYLPHOSPHONATE SYNTHASE"/>
    <property type="match status" value="1"/>
</dbReference>
<reference evidence="3" key="2">
    <citation type="journal article" date="2021" name="PeerJ">
        <title>Extensive microbial diversity within the chicken gut microbiome revealed by metagenomics and culture.</title>
        <authorList>
            <person name="Gilroy R."/>
            <person name="Ravi A."/>
            <person name="Getino M."/>
            <person name="Pursley I."/>
            <person name="Horton D.L."/>
            <person name="Alikhan N.F."/>
            <person name="Baker D."/>
            <person name="Gharbi K."/>
            <person name="Hall N."/>
            <person name="Watson M."/>
            <person name="Adriaenssens E.M."/>
            <person name="Foster-Nyarko E."/>
            <person name="Jarju S."/>
            <person name="Secka A."/>
            <person name="Antonio M."/>
            <person name="Oren A."/>
            <person name="Chaudhuri R.R."/>
            <person name="La Ragione R."/>
            <person name="Hildebrand F."/>
            <person name="Pallen M.J."/>
        </authorList>
    </citation>
    <scope>NUCLEOTIDE SEQUENCE</scope>
    <source>
        <strain evidence="3">517</strain>
    </source>
</reference>
<accession>A0A940DG69</accession>
<dbReference type="PROSITE" id="PS50943">
    <property type="entry name" value="HTH_CROC1"/>
    <property type="match status" value="1"/>
</dbReference>
<sequence>MDVLARIDELRKEKGWSVNYLALEAGLTQSTLNNLYSRKTEPKISTLRAICEALGISLSDFFKEDVSPDDEL</sequence>
<dbReference type="Proteomes" id="UP000727857">
    <property type="component" value="Unassembled WGS sequence"/>
</dbReference>
<dbReference type="Gene3D" id="1.10.260.40">
    <property type="entry name" value="lambda repressor-like DNA-binding domains"/>
    <property type="match status" value="1"/>
</dbReference>
<name>A0A940DG69_9FIRM</name>
<evidence type="ECO:0000259" key="2">
    <source>
        <dbReference type="PROSITE" id="PS50943"/>
    </source>
</evidence>
<evidence type="ECO:0000313" key="4">
    <source>
        <dbReference type="Proteomes" id="UP000727857"/>
    </source>
</evidence>
<feature type="domain" description="HTH cro/C1-type" evidence="2">
    <location>
        <begin position="7"/>
        <end position="61"/>
    </location>
</feature>
<dbReference type="GO" id="GO:0003677">
    <property type="term" value="F:DNA binding"/>
    <property type="evidence" value="ECO:0007669"/>
    <property type="project" value="UniProtKB-KW"/>
</dbReference>
<dbReference type="CDD" id="cd00093">
    <property type="entry name" value="HTH_XRE"/>
    <property type="match status" value="1"/>
</dbReference>
<evidence type="ECO:0000256" key="1">
    <source>
        <dbReference type="ARBA" id="ARBA00023125"/>
    </source>
</evidence>
<dbReference type="InterPro" id="IPR050807">
    <property type="entry name" value="TransReg_Diox_bact_type"/>
</dbReference>
<proteinExistence type="predicted"/>
<dbReference type="PANTHER" id="PTHR46797">
    <property type="entry name" value="HTH-TYPE TRANSCRIPTIONAL REGULATOR"/>
    <property type="match status" value="1"/>
</dbReference>
<reference evidence="3" key="1">
    <citation type="submission" date="2020-10" db="EMBL/GenBank/DDBJ databases">
        <authorList>
            <person name="Gilroy R."/>
        </authorList>
    </citation>
    <scope>NUCLEOTIDE SEQUENCE</scope>
    <source>
        <strain evidence="3">517</strain>
    </source>
</reference>
<dbReference type="GO" id="GO:0005829">
    <property type="term" value="C:cytosol"/>
    <property type="evidence" value="ECO:0007669"/>
    <property type="project" value="TreeGrafter"/>
</dbReference>
<dbReference type="InterPro" id="IPR001387">
    <property type="entry name" value="Cro/C1-type_HTH"/>
</dbReference>
<feature type="non-terminal residue" evidence="3">
    <location>
        <position position="72"/>
    </location>
</feature>
<dbReference type="SMART" id="SM00530">
    <property type="entry name" value="HTH_XRE"/>
    <property type="match status" value="1"/>
</dbReference>
<dbReference type="InterPro" id="IPR010982">
    <property type="entry name" value="Lambda_DNA-bd_dom_sf"/>
</dbReference>
<evidence type="ECO:0000313" key="3">
    <source>
        <dbReference type="EMBL" id="MBO8423482.1"/>
    </source>
</evidence>
<dbReference type="GO" id="GO:0003700">
    <property type="term" value="F:DNA-binding transcription factor activity"/>
    <property type="evidence" value="ECO:0007669"/>
    <property type="project" value="TreeGrafter"/>
</dbReference>
<keyword evidence="1" id="KW-0238">DNA-binding</keyword>
<dbReference type="SUPFAM" id="SSF47413">
    <property type="entry name" value="lambda repressor-like DNA-binding domains"/>
    <property type="match status" value="1"/>
</dbReference>
<dbReference type="Pfam" id="PF01381">
    <property type="entry name" value="HTH_3"/>
    <property type="match status" value="1"/>
</dbReference>
<organism evidence="3 4">
    <name type="scientific">Candidatus Stercoripulliclostridium pullicola</name>
    <dbReference type="NCBI Taxonomy" id="2840953"/>
    <lineage>
        <taxon>Bacteria</taxon>
        <taxon>Bacillati</taxon>
        <taxon>Bacillota</taxon>
        <taxon>Clostridia</taxon>
        <taxon>Eubacteriales</taxon>
        <taxon>Candidatus Stercoripulliclostridium</taxon>
    </lineage>
</organism>
<gene>
    <name evidence="3" type="ORF">IAB16_00450</name>
</gene>
<dbReference type="AlphaFoldDB" id="A0A940DG69"/>
<protein>
    <submittedName>
        <fullName evidence="3">Helix-turn-helix transcriptional regulator</fullName>
    </submittedName>
</protein>
<dbReference type="EMBL" id="JADINF010000010">
    <property type="protein sequence ID" value="MBO8423482.1"/>
    <property type="molecule type" value="Genomic_DNA"/>
</dbReference>